<evidence type="ECO:0000313" key="7">
    <source>
        <dbReference type="Proteomes" id="UP000254235"/>
    </source>
</evidence>
<keyword evidence="4 5" id="KW-0479">Metal-binding</keyword>
<reference evidence="6 7" key="1">
    <citation type="submission" date="2018-06" db="EMBL/GenBank/DDBJ databases">
        <authorList>
            <consortium name="Pathogen Informatics"/>
            <person name="Doyle S."/>
        </authorList>
    </citation>
    <scope>NUCLEOTIDE SEQUENCE [LARGE SCALE GENOMIC DNA]</scope>
    <source>
        <strain evidence="6 7">NCTC13043</strain>
    </source>
</reference>
<feature type="binding site" evidence="5">
    <location>
        <position position="250"/>
    </location>
    <ligand>
        <name>a divalent metal cation</name>
        <dbReference type="ChEBI" id="CHEBI:60240"/>
        <label>1</label>
    </ligand>
</feature>
<dbReference type="GO" id="GO:0046872">
    <property type="term" value="F:metal ion binding"/>
    <property type="evidence" value="ECO:0007669"/>
    <property type="project" value="UniProtKB-KW"/>
</dbReference>
<dbReference type="InterPro" id="IPR036069">
    <property type="entry name" value="DUF34/NIF3_sf"/>
</dbReference>
<sequence>MYFKFKFVSLQPKFMRSVKIKEVIDALEKFAPLPLQESYDNAGLQVGLTEAEVSGALLCLDVTENVLNEAIKLGCNLIVAHHPLIFNKLSQISDKDYIQRIVIKAIKNDIVIVAMHTNIDAAAGGVNFKIAEKIDLQNVRFLGKTQSVQTNNGEVIGGLGVIGELTKPLAADDFVLLLKQTFNVECVQANQLLRRPIKHVALCGGAGAFLLKTAINEGADAFITGEMHYHDFFGYEQQIQICSIGHYQSEQFTTEVFKSIIENQCKGVVCHITKINTNPIIYI</sequence>
<dbReference type="EMBL" id="UGTP01000001">
    <property type="protein sequence ID" value="SUC12066.1"/>
    <property type="molecule type" value="Genomic_DNA"/>
</dbReference>
<dbReference type="PANTHER" id="PTHR13799">
    <property type="entry name" value="NGG1 INTERACTING FACTOR 3"/>
    <property type="match status" value="1"/>
</dbReference>
<dbReference type="SUPFAM" id="SSF102705">
    <property type="entry name" value="NIF3 (NGG1p interacting factor 3)-like"/>
    <property type="match status" value="1"/>
</dbReference>
<evidence type="ECO:0000256" key="1">
    <source>
        <dbReference type="ARBA" id="ARBA00006964"/>
    </source>
</evidence>
<evidence type="ECO:0000256" key="5">
    <source>
        <dbReference type="PIRSR" id="PIRSR602678-1"/>
    </source>
</evidence>
<evidence type="ECO:0000256" key="3">
    <source>
        <dbReference type="ARBA" id="ARBA00022112"/>
    </source>
</evidence>
<dbReference type="PANTHER" id="PTHR13799:SF14">
    <property type="entry name" value="GTP CYCLOHYDROLASE 1 TYPE 2 HOMOLOG"/>
    <property type="match status" value="1"/>
</dbReference>
<dbReference type="NCBIfam" id="TIGR00486">
    <property type="entry name" value="YbgI_SA1388"/>
    <property type="match status" value="1"/>
</dbReference>
<evidence type="ECO:0000256" key="2">
    <source>
        <dbReference type="ARBA" id="ARBA00011643"/>
    </source>
</evidence>
<name>A0A379F092_9BACT</name>
<proteinExistence type="inferred from homology"/>
<dbReference type="GO" id="GO:0005737">
    <property type="term" value="C:cytoplasm"/>
    <property type="evidence" value="ECO:0007669"/>
    <property type="project" value="TreeGrafter"/>
</dbReference>
<feature type="binding site" evidence="5">
    <location>
        <position position="246"/>
    </location>
    <ligand>
        <name>a divalent metal cation</name>
        <dbReference type="ChEBI" id="CHEBI:60240"/>
        <label>1</label>
    </ligand>
</feature>
<evidence type="ECO:0000256" key="4">
    <source>
        <dbReference type="ARBA" id="ARBA00022723"/>
    </source>
</evidence>
<gene>
    <name evidence="6" type="ORF">NCTC13043_00669</name>
</gene>
<feature type="binding site" evidence="5">
    <location>
        <position position="120"/>
    </location>
    <ligand>
        <name>a divalent metal cation</name>
        <dbReference type="ChEBI" id="CHEBI:60240"/>
        <label>1</label>
    </ligand>
</feature>
<accession>A0A379F092</accession>
<dbReference type="AlphaFoldDB" id="A0A379F092"/>
<protein>
    <recommendedName>
        <fullName evidence="3">GTP cyclohydrolase 1 type 2 homolog</fullName>
    </recommendedName>
</protein>
<evidence type="ECO:0000313" key="6">
    <source>
        <dbReference type="EMBL" id="SUC12066.1"/>
    </source>
</evidence>
<comment type="similarity">
    <text evidence="1">Belongs to the GTP cyclohydrolase I type 2/NIF3 family.</text>
</comment>
<dbReference type="Proteomes" id="UP000254235">
    <property type="component" value="Unassembled WGS sequence"/>
</dbReference>
<dbReference type="FunFam" id="3.40.1390.30:FF:000001">
    <property type="entry name" value="GTP cyclohydrolase 1 type 2"/>
    <property type="match status" value="1"/>
</dbReference>
<comment type="subunit">
    <text evidence="2">Homohexamer.</text>
</comment>
<dbReference type="Pfam" id="PF01784">
    <property type="entry name" value="DUF34_NIF3"/>
    <property type="match status" value="1"/>
</dbReference>
<organism evidence="6 7">
    <name type="scientific">Prevotella pallens</name>
    <dbReference type="NCBI Taxonomy" id="60133"/>
    <lineage>
        <taxon>Bacteria</taxon>
        <taxon>Pseudomonadati</taxon>
        <taxon>Bacteroidota</taxon>
        <taxon>Bacteroidia</taxon>
        <taxon>Bacteroidales</taxon>
        <taxon>Prevotellaceae</taxon>
        <taxon>Prevotella</taxon>
    </lineage>
</organism>
<dbReference type="InterPro" id="IPR002678">
    <property type="entry name" value="DUF34/NIF3"/>
</dbReference>
<feature type="binding site" evidence="5">
    <location>
        <position position="82"/>
    </location>
    <ligand>
        <name>a divalent metal cation</name>
        <dbReference type="ChEBI" id="CHEBI:60240"/>
        <label>1</label>
    </ligand>
</feature>
<dbReference type="Gene3D" id="3.40.1390.30">
    <property type="entry name" value="NIF3 (NGG1p interacting factor 3)-like"/>
    <property type="match status" value="2"/>
</dbReference>
<feature type="binding site" evidence="5">
    <location>
        <position position="81"/>
    </location>
    <ligand>
        <name>a divalent metal cation</name>
        <dbReference type="ChEBI" id="CHEBI:60240"/>
        <label>1</label>
    </ligand>
</feature>